<feature type="domain" description="Fibronectin type-III" evidence="13">
    <location>
        <begin position="903"/>
        <end position="1002"/>
    </location>
</feature>
<dbReference type="PANTHER" id="PTHR33478">
    <property type="entry name" value="EXTRACELLULAR METALLOPROTEINASE MEP"/>
    <property type="match status" value="1"/>
</dbReference>
<evidence type="ECO:0000256" key="10">
    <source>
        <dbReference type="ARBA" id="ARBA00023049"/>
    </source>
</evidence>
<evidence type="ECO:0000256" key="7">
    <source>
        <dbReference type="ARBA" id="ARBA00022729"/>
    </source>
</evidence>
<evidence type="ECO:0000313" key="15">
    <source>
        <dbReference type="Proteomes" id="UP000008229"/>
    </source>
</evidence>
<dbReference type="Gene3D" id="1.10.390.10">
    <property type="entry name" value="Neutral Protease Domain 2"/>
    <property type="match status" value="1"/>
</dbReference>
<comment type="subcellular location">
    <subcellularLocation>
        <location evidence="2">Secreted</location>
    </subcellularLocation>
</comment>
<dbReference type="HOGENOM" id="CLU_276915_0_0_11"/>
<dbReference type="SUPFAM" id="SSF49785">
    <property type="entry name" value="Galactose-binding domain-like"/>
    <property type="match status" value="1"/>
</dbReference>
<keyword evidence="5" id="KW-0645">Protease</keyword>
<dbReference type="STRING" id="469383.Cwoe_0492"/>
<evidence type="ECO:0000256" key="1">
    <source>
        <dbReference type="ARBA" id="ARBA00001947"/>
    </source>
</evidence>
<dbReference type="Pfam" id="PF01483">
    <property type="entry name" value="P_proprotein"/>
    <property type="match status" value="1"/>
</dbReference>
<keyword evidence="10" id="KW-0482">Metalloprotease</keyword>
<keyword evidence="7" id="KW-0732">Signal</keyword>
<feature type="region of interest" description="Disordered" evidence="12">
    <location>
        <begin position="273"/>
        <end position="293"/>
    </location>
</feature>
<dbReference type="InterPro" id="IPR008979">
    <property type="entry name" value="Galactose-bd-like_sf"/>
</dbReference>
<dbReference type="eggNOG" id="COG4935">
    <property type="taxonomic scope" value="Bacteria"/>
</dbReference>
<keyword evidence="8" id="KW-0378">Hydrolase</keyword>
<keyword evidence="6" id="KW-0479">Metal-binding</keyword>
<evidence type="ECO:0000256" key="4">
    <source>
        <dbReference type="ARBA" id="ARBA00022525"/>
    </source>
</evidence>
<protein>
    <submittedName>
        <fullName evidence="14">Peptidase M36 fungalysin</fullName>
    </submittedName>
</protein>
<dbReference type="OrthoDB" id="5377264at2"/>
<keyword evidence="15" id="KW-1185">Reference proteome</keyword>
<dbReference type="PANTHER" id="PTHR33478:SF1">
    <property type="entry name" value="EXTRACELLULAR METALLOPROTEINASE MEP"/>
    <property type="match status" value="1"/>
</dbReference>
<name>D3F857_CONWI</name>
<dbReference type="InterPro" id="IPR013783">
    <property type="entry name" value="Ig-like_fold"/>
</dbReference>
<dbReference type="GO" id="GO:0004222">
    <property type="term" value="F:metalloendopeptidase activity"/>
    <property type="evidence" value="ECO:0007669"/>
    <property type="project" value="InterPro"/>
</dbReference>
<proteinExistence type="inferred from homology"/>
<organism evidence="14 15">
    <name type="scientific">Conexibacter woesei (strain DSM 14684 / CCUG 47730 / CIP 108061 / JCM 11494 / NBRC 100937 / ID131577)</name>
    <dbReference type="NCBI Taxonomy" id="469383"/>
    <lineage>
        <taxon>Bacteria</taxon>
        <taxon>Bacillati</taxon>
        <taxon>Actinomycetota</taxon>
        <taxon>Thermoleophilia</taxon>
        <taxon>Solirubrobacterales</taxon>
        <taxon>Conexibacteraceae</taxon>
        <taxon>Conexibacter</taxon>
    </lineage>
</organism>
<evidence type="ECO:0000259" key="13">
    <source>
        <dbReference type="PROSITE" id="PS50853"/>
    </source>
</evidence>
<evidence type="ECO:0000256" key="2">
    <source>
        <dbReference type="ARBA" id="ARBA00004613"/>
    </source>
</evidence>
<dbReference type="Gene3D" id="2.60.40.10">
    <property type="entry name" value="Immunoglobulins"/>
    <property type="match status" value="1"/>
</dbReference>
<dbReference type="Gene3D" id="3.10.170.10">
    <property type="match status" value="1"/>
</dbReference>
<evidence type="ECO:0000256" key="8">
    <source>
        <dbReference type="ARBA" id="ARBA00022801"/>
    </source>
</evidence>
<dbReference type="InterPro" id="IPR011096">
    <property type="entry name" value="FTP_domain"/>
</dbReference>
<dbReference type="GO" id="GO:0005975">
    <property type="term" value="P:carbohydrate metabolic process"/>
    <property type="evidence" value="ECO:0007669"/>
    <property type="project" value="UniProtKB-ARBA"/>
</dbReference>
<dbReference type="PROSITE" id="PS50853">
    <property type="entry name" value="FN3"/>
    <property type="match status" value="1"/>
</dbReference>
<evidence type="ECO:0000256" key="11">
    <source>
        <dbReference type="ARBA" id="ARBA00023145"/>
    </source>
</evidence>
<evidence type="ECO:0000313" key="14">
    <source>
        <dbReference type="EMBL" id="ADB48927.1"/>
    </source>
</evidence>
<evidence type="ECO:0000256" key="3">
    <source>
        <dbReference type="ARBA" id="ARBA00006006"/>
    </source>
</evidence>
<dbReference type="KEGG" id="cwo:Cwoe_0492"/>
<dbReference type="InterPro" id="IPR050371">
    <property type="entry name" value="Fungal_virulence_M36"/>
</dbReference>
<dbReference type="GO" id="GO:0008270">
    <property type="term" value="F:zinc ion binding"/>
    <property type="evidence" value="ECO:0007669"/>
    <property type="project" value="InterPro"/>
</dbReference>
<dbReference type="RefSeq" id="WP_012931980.1">
    <property type="nucleotide sequence ID" value="NC_013739.1"/>
</dbReference>
<dbReference type="InterPro" id="IPR001842">
    <property type="entry name" value="Peptidase_M36"/>
</dbReference>
<dbReference type="GO" id="GO:0005615">
    <property type="term" value="C:extracellular space"/>
    <property type="evidence" value="ECO:0007669"/>
    <property type="project" value="InterPro"/>
</dbReference>
<evidence type="ECO:0000256" key="12">
    <source>
        <dbReference type="SAM" id="MobiDB-lite"/>
    </source>
</evidence>
<sequence>MAVAAPVQATQAPPDEELPNVDRRVDRASGGVSDVGRPDRQLTAPSSRPPQEIVLGYVRAHPAVFGLDEPDIANLRLVARSVSPDGIVHLRFNQVLDGIWSFDSGIDGHVTADGRLITVSGAPVPGARLPAADPALGARAGLREAREAVGGPASLPATTDVDATPEQATTFAGGERAILRWSATADGPRLAWSVLAGDGGDRLYDVLVDAERGTLLRRQSLTAHVGQARYFAADPLRTPIQTQLTMPLAWYDDHDGGMRLWGQYARTYVDREDEDPAPGAELGGSRVQIPASSGAPAAPDWLYAQSTAFPDPLGVCPASGCTWNRTDQDSPAVNQFQAATNAHVLASRFHDHLLQAPIGFDEASGNFQRTNSSGSGAGDDYVRVEVNDGEGYNNANFSTPPDGIAPRMQMFLYTRRNVNGSDTADIVYHEYAHGLSNRLVVNASGSSTLTSIQADMMGEAWSDFYALDLLVHEGHMTDTAAPGELTKGSYTSGPGGSRTKPIDCPVDPAGRTATCNGAPLRATVLGGYTYGDLAVTNNESPHNGGEVWAQTLWEIRTALGRQTALALITGGMRLSVDNPSMLDMRDAILQQAVATRSAPGAADDHYERLWAIFRNRGMGADASTRSTSSTTPAEGFGVVAAAGPATFTDPYPDGDNDGVVEPGERFEISQALRSVIAGDVGAVSGRLTSRGSATVEDATAAWPLLGGGRQAVNGDPLAVRLAPGCTRAAPLTLALSSTHGPAKADIVVDPRPGSSETVTLADATGSGPGVTTTSFEVAGSGTVTDVDLRIDELRHDRIEDLTIELVHGGASAVVLDRVLWWGDDIIDAIFDSDSPALLVAMKPGPISGRVQPPVRYVLNAFDGLPVAGTWTLRIHDAGTGERGVLHRWGLDSPQQSCRGRLEIPEVRSDAADGIEQHAATLSGAVTPNGRETGLRFAFGTTAAYGATSPVTSAGAGDAPISASFRLTGLKPGTTYHYRVETLREGGQVAVASADRTFTTTPTPGPRVDPPPIVPPRVGPPPIDPRPQISNARVTLARAGRRTDRRRASFSFTVSEPAKVTAVVTRAAPGIRKGKRCVAVPRRRPRGAKPCTRQLPAASGTVALRSARRGTLQLPAAGLGKGRYTATLTAVDATGNASTPVVVRFTVK</sequence>
<keyword evidence="9" id="KW-0862">Zinc</keyword>
<comment type="cofactor">
    <cofactor evidence="1">
        <name>Zn(2+)</name>
        <dbReference type="ChEBI" id="CHEBI:29105"/>
    </cofactor>
</comment>
<feature type="region of interest" description="Disordered" evidence="12">
    <location>
        <begin position="480"/>
        <end position="500"/>
    </location>
</feature>
<evidence type="ECO:0000256" key="9">
    <source>
        <dbReference type="ARBA" id="ARBA00022833"/>
    </source>
</evidence>
<dbReference type="GO" id="GO:0004252">
    <property type="term" value="F:serine-type endopeptidase activity"/>
    <property type="evidence" value="ECO:0007669"/>
    <property type="project" value="InterPro"/>
</dbReference>
<evidence type="ECO:0000256" key="6">
    <source>
        <dbReference type="ARBA" id="ARBA00022723"/>
    </source>
</evidence>
<dbReference type="EMBL" id="CP001854">
    <property type="protein sequence ID" value="ADB48927.1"/>
    <property type="molecule type" value="Genomic_DNA"/>
</dbReference>
<dbReference type="InterPro" id="IPR003961">
    <property type="entry name" value="FN3_dom"/>
</dbReference>
<dbReference type="SUPFAM" id="SSF55486">
    <property type="entry name" value="Metalloproteases ('zincins'), catalytic domain"/>
    <property type="match status" value="1"/>
</dbReference>
<reference evidence="14 15" key="1">
    <citation type="journal article" date="2010" name="Stand. Genomic Sci.">
        <title>Complete genome sequence of Conexibacter woesei type strain (ID131577).</title>
        <authorList>
            <person name="Pukall R."/>
            <person name="Lapidus A."/>
            <person name="Glavina Del Rio T."/>
            <person name="Copeland A."/>
            <person name="Tice H."/>
            <person name="Cheng J.-F."/>
            <person name="Lucas S."/>
            <person name="Chen F."/>
            <person name="Nolan M."/>
            <person name="Bruce D."/>
            <person name="Goodwin L."/>
            <person name="Pitluck S."/>
            <person name="Mavromatis K."/>
            <person name="Ivanova N."/>
            <person name="Ovchinnikova G."/>
            <person name="Pati A."/>
            <person name="Chen A."/>
            <person name="Palaniappan K."/>
            <person name="Land M."/>
            <person name="Hauser L."/>
            <person name="Chang Y.-J."/>
            <person name="Jeffries C.D."/>
            <person name="Chain P."/>
            <person name="Meincke L."/>
            <person name="Sims D."/>
            <person name="Brettin T."/>
            <person name="Detter J.C."/>
            <person name="Rohde M."/>
            <person name="Goeker M."/>
            <person name="Bristow J."/>
            <person name="Eisen J.A."/>
            <person name="Markowitz V."/>
            <person name="Kyrpides N.C."/>
            <person name="Klenk H.-P."/>
            <person name="Hugenholtz P."/>
        </authorList>
    </citation>
    <scope>NUCLEOTIDE SEQUENCE [LARGE SCALE GENOMIC DNA]</scope>
    <source>
        <strain evidence="15">DSM 14684 / CIP 108061 / JCM 11494 / NBRC 100937 / ID131577</strain>
    </source>
</reference>
<dbReference type="AlphaFoldDB" id="D3F857"/>
<dbReference type="Proteomes" id="UP000008229">
    <property type="component" value="Chromosome"/>
</dbReference>
<keyword evidence="4" id="KW-0964">Secreted</keyword>
<feature type="compositionally biased region" description="Low complexity" evidence="12">
    <location>
        <begin position="1"/>
        <end position="13"/>
    </location>
</feature>
<gene>
    <name evidence="14" type="ordered locus">Cwoe_0492</name>
</gene>
<dbReference type="InterPro" id="IPR002884">
    <property type="entry name" value="P_dom"/>
</dbReference>
<dbReference type="Gene3D" id="2.60.120.260">
    <property type="entry name" value="Galactose-binding domain-like"/>
    <property type="match status" value="1"/>
</dbReference>
<comment type="similarity">
    <text evidence="3">Belongs to the peptidase M36 family.</text>
</comment>
<dbReference type="Pfam" id="PF02128">
    <property type="entry name" value="Peptidase_M36"/>
    <property type="match status" value="1"/>
</dbReference>
<dbReference type="Pfam" id="PF07504">
    <property type="entry name" value="FTP"/>
    <property type="match status" value="1"/>
</dbReference>
<evidence type="ECO:0000256" key="5">
    <source>
        <dbReference type="ARBA" id="ARBA00022670"/>
    </source>
</evidence>
<accession>D3F857</accession>
<keyword evidence="11" id="KW-0865">Zymogen</keyword>
<feature type="region of interest" description="Disordered" evidence="12">
    <location>
        <begin position="1"/>
        <end position="48"/>
    </location>
</feature>
<dbReference type="GO" id="GO:0006508">
    <property type="term" value="P:proteolysis"/>
    <property type="evidence" value="ECO:0007669"/>
    <property type="project" value="UniProtKB-KW"/>
</dbReference>
<reference evidence="15" key="2">
    <citation type="submission" date="2010-01" db="EMBL/GenBank/DDBJ databases">
        <title>The complete genome of Conexibacter woesei DSM 14684.</title>
        <authorList>
            <consortium name="US DOE Joint Genome Institute (JGI-PGF)"/>
            <person name="Lucas S."/>
            <person name="Copeland A."/>
            <person name="Lapidus A."/>
            <person name="Glavina del Rio T."/>
            <person name="Dalin E."/>
            <person name="Tice H."/>
            <person name="Bruce D."/>
            <person name="Goodwin L."/>
            <person name="Pitluck S."/>
            <person name="Kyrpides N."/>
            <person name="Mavromatis K."/>
            <person name="Ivanova N."/>
            <person name="Mikhailova N."/>
            <person name="Chertkov O."/>
            <person name="Brettin T."/>
            <person name="Detter J.C."/>
            <person name="Han C."/>
            <person name="Larimer F."/>
            <person name="Land M."/>
            <person name="Hauser L."/>
            <person name="Markowitz V."/>
            <person name="Cheng J.-F."/>
            <person name="Hugenholtz P."/>
            <person name="Woyke T."/>
            <person name="Wu D."/>
            <person name="Pukall R."/>
            <person name="Steenblock K."/>
            <person name="Schneider S."/>
            <person name="Klenk H.-P."/>
            <person name="Eisen J.A."/>
        </authorList>
    </citation>
    <scope>NUCLEOTIDE SEQUENCE [LARGE SCALE GENOMIC DNA]</scope>
    <source>
        <strain evidence="15">DSM 14684 / CIP 108061 / JCM 11494 / NBRC 100937 / ID131577</strain>
    </source>
</reference>
<dbReference type="InterPro" id="IPR027268">
    <property type="entry name" value="Peptidase_M4/M1_CTD_sf"/>
</dbReference>